<protein>
    <recommendedName>
        <fullName evidence="2">Casein kinase substrate phosphoprotein PP28 domain-containing protein</fullName>
    </recommendedName>
</protein>
<dbReference type="EMBL" id="CACVBM020001127">
    <property type="protein sequence ID" value="CAA7032741.1"/>
    <property type="molecule type" value="Genomic_DNA"/>
</dbReference>
<feature type="region of interest" description="Disordered" evidence="1">
    <location>
        <begin position="23"/>
        <end position="85"/>
    </location>
</feature>
<feature type="domain" description="Casein kinase substrate phosphoprotein PP28" evidence="2">
    <location>
        <begin position="76"/>
        <end position="153"/>
    </location>
</feature>
<keyword evidence="4" id="KW-1185">Reference proteome</keyword>
<feature type="compositionally biased region" description="Basic and acidic residues" evidence="1">
    <location>
        <begin position="62"/>
        <end position="71"/>
    </location>
</feature>
<name>A0A6D2J623_9BRAS</name>
<organism evidence="3 4">
    <name type="scientific">Microthlaspi erraticum</name>
    <dbReference type="NCBI Taxonomy" id="1685480"/>
    <lineage>
        <taxon>Eukaryota</taxon>
        <taxon>Viridiplantae</taxon>
        <taxon>Streptophyta</taxon>
        <taxon>Embryophyta</taxon>
        <taxon>Tracheophyta</taxon>
        <taxon>Spermatophyta</taxon>
        <taxon>Magnoliopsida</taxon>
        <taxon>eudicotyledons</taxon>
        <taxon>Gunneridae</taxon>
        <taxon>Pentapetalae</taxon>
        <taxon>rosids</taxon>
        <taxon>malvids</taxon>
        <taxon>Brassicales</taxon>
        <taxon>Brassicaceae</taxon>
        <taxon>Coluteocarpeae</taxon>
        <taxon>Microthlaspi</taxon>
    </lineage>
</organism>
<proteinExistence type="predicted"/>
<dbReference type="Pfam" id="PF10252">
    <property type="entry name" value="PP28"/>
    <property type="match status" value="1"/>
</dbReference>
<reference evidence="3" key="1">
    <citation type="submission" date="2020-01" db="EMBL/GenBank/DDBJ databases">
        <authorList>
            <person name="Mishra B."/>
        </authorList>
    </citation>
    <scope>NUCLEOTIDE SEQUENCE [LARGE SCALE GENOMIC DNA]</scope>
</reference>
<sequence>MGRGKFKGKPTRERVFSSAAEILAGTSAARPKSFKKKEAEYEEDIEEEYEEESEEESEDECDVKKKGHEALIEVENPNRAKPKTLKAKDLDAIKTTELSRREREELEKQRARERYMRLQEQGKTEQARKDLDRLALIRQQREEAAKKREEEKAARDAKKVDARK</sequence>
<dbReference type="InterPro" id="IPR019380">
    <property type="entry name" value="Casein_kinase_sb_PP28"/>
</dbReference>
<evidence type="ECO:0000256" key="1">
    <source>
        <dbReference type="SAM" id="MobiDB-lite"/>
    </source>
</evidence>
<accession>A0A6D2J623</accession>
<gene>
    <name evidence="3" type="ORF">MERR_LOCUS19976</name>
</gene>
<dbReference type="OrthoDB" id="21120at2759"/>
<dbReference type="PANTHER" id="PTHR22055">
    <property type="entry name" value="28 KDA HEAT- AND ACID-STABLE PHOSPHOPROTEIN PDGF-ASSOCIATED PROTEIN"/>
    <property type="match status" value="1"/>
</dbReference>
<evidence type="ECO:0000259" key="2">
    <source>
        <dbReference type="Pfam" id="PF10252"/>
    </source>
</evidence>
<comment type="caution">
    <text evidence="3">The sequence shown here is derived from an EMBL/GenBank/DDBJ whole genome shotgun (WGS) entry which is preliminary data.</text>
</comment>
<dbReference type="AlphaFoldDB" id="A0A6D2J623"/>
<feature type="region of interest" description="Disordered" evidence="1">
    <location>
        <begin position="142"/>
        <end position="164"/>
    </location>
</feature>
<feature type="compositionally biased region" description="Acidic residues" evidence="1">
    <location>
        <begin position="40"/>
        <end position="61"/>
    </location>
</feature>
<dbReference type="InterPro" id="IPR039876">
    <property type="entry name" value="HAP28"/>
</dbReference>
<evidence type="ECO:0000313" key="3">
    <source>
        <dbReference type="EMBL" id="CAA7032741.1"/>
    </source>
</evidence>
<evidence type="ECO:0000313" key="4">
    <source>
        <dbReference type="Proteomes" id="UP000467841"/>
    </source>
</evidence>
<dbReference type="Proteomes" id="UP000467841">
    <property type="component" value="Unassembled WGS sequence"/>
</dbReference>